<evidence type="ECO:0000256" key="5">
    <source>
        <dbReference type="SAM" id="Phobius"/>
    </source>
</evidence>
<dbReference type="CDD" id="cd17393">
    <property type="entry name" value="MFS_MosC_like"/>
    <property type="match status" value="1"/>
</dbReference>
<evidence type="ECO:0000313" key="7">
    <source>
        <dbReference type="EMBL" id="MDO1448663.1"/>
    </source>
</evidence>
<proteinExistence type="predicted"/>
<keyword evidence="3 5" id="KW-1133">Transmembrane helix</keyword>
<feature type="transmembrane region" description="Helical" evidence="5">
    <location>
        <begin position="72"/>
        <end position="88"/>
    </location>
</feature>
<evidence type="ECO:0000313" key="8">
    <source>
        <dbReference type="Proteomes" id="UP001168528"/>
    </source>
</evidence>
<dbReference type="Proteomes" id="UP001168528">
    <property type="component" value="Unassembled WGS sequence"/>
</dbReference>
<feature type="transmembrane region" description="Helical" evidence="5">
    <location>
        <begin position="42"/>
        <end position="65"/>
    </location>
</feature>
<keyword evidence="8" id="KW-1185">Reference proteome</keyword>
<dbReference type="InterPro" id="IPR051788">
    <property type="entry name" value="MFS_Transporter"/>
</dbReference>
<feature type="transmembrane region" description="Helical" evidence="5">
    <location>
        <begin position="323"/>
        <end position="344"/>
    </location>
</feature>
<dbReference type="RefSeq" id="WP_302039463.1">
    <property type="nucleotide sequence ID" value="NZ_JAUKPO010000013.1"/>
</dbReference>
<evidence type="ECO:0000256" key="3">
    <source>
        <dbReference type="ARBA" id="ARBA00022989"/>
    </source>
</evidence>
<dbReference type="Gene3D" id="1.20.1250.20">
    <property type="entry name" value="MFS general substrate transporter like domains"/>
    <property type="match status" value="1"/>
</dbReference>
<dbReference type="InterPro" id="IPR011701">
    <property type="entry name" value="MFS"/>
</dbReference>
<keyword evidence="2 5" id="KW-0812">Transmembrane</keyword>
<accession>A0ABT8RBV7</accession>
<dbReference type="SUPFAM" id="SSF103473">
    <property type="entry name" value="MFS general substrate transporter"/>
    <property type="match status" value="1"/>
</dbReference>
<feature type="transmembrane region" description="Helical" evidence="5">
    <location>
        <begin position="268"/>
        <end position="286"/>
    </location>
</feature>
<dbReference type="Pfam" id="PF07690">
    <property type="entry name" value="MFS_1"/>
    <property type="match status" value="1"/>
</dbReference>
<feature type="transmembrane region" description="Helical" evidence="5">
    <location>
        <begin position="236"/>
        <end position="256"/>
    </location>
</feature>
<dbReference type="InterPro" id="IPR020846">
    <property type="entry name" value="MFS_dom"/>
</dbReference>
<organism evidence="7 8">
    <name type="scientific">Rhodocytophaga aerolata</name>
    <dbReference type="NCBI Taxonomy" id="455078"/>
    <lineage>
        <taxon>Bacteria</taxon>
        <taxon>Pseudomonadati</taxon>
        <taxon>Bacteroidota</taxon>
        <taxon>Cytophagia</taxon>
        <taxon>Cytophagales</taxon>
        <taxon>Rhodocytophagaceae</taxon>
        <taxon>Rhodocytophaga</taxon>
    </lineage>
</organism>
<evidence type="ECO:0000256" key="4">
    <source>
        <dbReference type="ARBA" id="ARBA00023136"/>
    </source>
</evidence>
<evidence type="ECO:0000259" key="6">
    <source>
        <dbReference type="PROSITE" id="PS50850"/>
    </source>
</evidence>
<comment type="caution">
    <text evidence="7">The sequence shown here is derived from an EMBL/GenBank/DDBJ whole genome shotgun (WGS) entry which is preliminary data.</text>
</comment>
<dbReference type="EMBL" id="JAUKPO010000013">
    <property type="protein sequence ID" value="MDO1448663.1"/>
    <property type="molecule type" value="Genomic_DNA"/>
</dbReference>
<gene>
    <name evidence="7" type="ORF">Q0590_20470</name>
</gene>
<protein>
    <submittedName>
        <fullName evidence="7">MFS transporter</fullName>
    </submittedName>
</protein>
<sequence length="386" mass="41299">MTLNLKRRVAVSALFFLSGLCFSSWASRIPDIKVKLGLSEGQLGGLLLGMPIGSLIALPLVGWLVDRFGSRSIVIIAAILYPLVLPLIGLAPSFWVLACILIIYGMSGNLLNISMNTQAIGVESMYGKTIMASFHGLWSLAGFTGGAIGAFMINWKLNPFMHFCLITLLSWGIIAFAYRFTIIQQGRKSTGGLVLRKPDPLILRVGLIALCGMMCEGCMFDWSGVYFQNVVQAEKALVTAGYIAFMSTMALGRFISDYFTDRLGTARMLQISSLLITAGLVLSIVLPYLVPAIAGFLLVGLGVSSVIPLTYSVAGKANTLSPGIAIALVSSIGYFGFLFGPPLIGFIAEIFSLRISFAFIACMGAIIGVLALSSFTAKSTPQLDVR</sequence>
<feature type="transmembrane region" description="Helical" evidence="5">
    <location>
        <begin position="134"/>
        <end position="154"/>
    </location>
</feature>
<dbReference type="PANTHER" id="PTHR23514">
    <property type="entry name" value="BYPASS OF STOP CODON PROTEIN 6"/>
    <property type="match status" value="1"/>
</dbReference>
<dbReference type="PROSITE" id="PS50850">
    <property type="entry name" value="MFS"/>
    <property type="match status" value="1"/>
</dbReference>
<feature type="domain" description="Major facilitator superfamily (MFS) profile" evidence="6">
    <location>
        <begin position="7"/>
        <end position="376"/>
    </location>
</feature>
<feature type="transmembrane region" description="Helical" evidence="5">
    <location>
        <begin position="350"/>
        <end position="372"/>
    </location>
</feature>
<feature type="transmembrane region" description="Helical" evidence="5">
    <location>
        <begin position="160"/>
        <end position="180"/>
    </location>
</feature>
<evidence type="ECO:0000256" key="1">
    <source>
        <dbReference type="ARBA" id="ARBA00004141"/>
    </source>
</evidence>
<feature type="transmembrane region" description="Helical" evidence="5">
    <location>
        <begin position="292"/>
        <end position="311"/>
    </location>
</feature>
<name>A0ABT8RBV7_9BACT</name>
<feature type="transmembrane region" description="Helical" evidence="5">
    <location>
        <begin position="94"/>
        <end position="113"/>
    </location>
</feature>
<feature type="transmembrane region" description="Helical" evidence="5">
    <location>
        <begin position="201"/>
        <end position="224"/>
    </location>
</feature>
<evidence type="ECO:0000256" key="2">
    <source>
        <dbReference type="ARBA" id="ARBA00022692"/>
    </source>
</evidence>
<dbReference type="PANTHER" id="PTHR23514:SF13">
    <property type="entry name" value="INNER MEMBRANE PROTEIN YBJJ"/>
    <property type="match status" value="1"/>
</dbReference>
<dbReference type="InterPro" id="IPR036259">
    <property type="entry name" value="MFS_trans_sf"/>
</dbReference>
<keyword evidence="4 5" id="KW-0472">Membrane</keyword>
<comment type="subcellular location">
    <subcellularLocation>
        <location evidence="1">Membrane</location>
        <topology evidence="1">Multi-pass membrane protein</topology>
    </subcellularLocation>
</comment>
<reference evidence="7" key="1">
    <citation type="submission" date="2023-07" db="EMBL/GenBank/DDBJ databases">
        <title>The genome sequence of Rhodocytophaga aerolata KACC 12507.</title>
        <authorList>
            <person name="Zhang X."/>
        </authorList>
    </citation>
    <scope>NUCLEOTIDE SEQUENCE</scope>
    <source>
        <strain evidence="7">KACC 12507</strain>
    </source>
</reference>